<keyword evidence="2" id="KW-0677">Repeat</keyword>
<reference evidence="8" key="1">
    <citation type="submission" date="2015-11" db="EMBL/GenBank/DDBJ databases">
        <title>De novo transcriptome assembly of four potential Pierce s Disease insect vectors from Arizona vineyards.</title>
        <authorList>
            <person name="Tassone E.E."/>
        </authorList>
    </citation>
    <scope>NUCLEOTIDE SEQUENCE</scope>
</reference>
<dbReference type="EMBL" id="GECU01033693">
    <property type="protein sequence ID" value="JAS74013.1"/>
    <property type="molecule type" value="Transcribed_RNA"/>
</dbReference>
<name>A0A1B6HH35_9HEMI</name>
<dbReference type="Gene3D" id="3.30.160.60">
    <property type="entry name" value="Classic Zinc Finger"/>
    <property type="match status" value="2"/>
</dbReference>
<evidence type="ECO:0000256" key="4">
    <source>
        <dbReference type="ARBA" id="ARBA00022833"/>
    </source>
</evidence>
<dbReference type="InterPro" id="IPR036236">
    <property type="entry name" value="Znf_C2H2_sf"/>
</dbReference>
<keyword evidence="3 5" id="KW-0863">Zinc-finger</keyword>
<evidence type="ECO:0000256" key="3">
    <source>
        <dbReference type="ARBA" id="ARBA00022771"/>
    </source>
</evidence>
<proteinExistence type="predicted"/>
<sequence>SSGGPPKCGSTSKHKPSYSRHIHHECGRTAAKKEKKNESEISSQGCSHCGKTFESISLLDQHACGSQPREGSPLCDSLGDPPYSCLKCGVVCSNKTCYFQHIKDDCGKSAPKRIAPLNSLGKSPYTCTTCGKVIQNKSTSCRHTHHECGSPKYECPTCHKKFRYRYIMHKHARKKHSFPCSHCNLWFLTNSERKKHLKNII</sequence>
<evidence type="ECO:0000259" key="7">
    <source>
        <dbReference type="PROSITE" id="PS50157"/>
    </source>
</evidence>
<organism evidence="8">
    <name type="scientific">Homalodisca liturata</name>
    <dbReference type="NCBI Taxonomy" id="320908"/>
    <lineage>
        <taxon>Eukaryota</taxon>
        <taxon>Metazoa</taxon>
        <taxon>Ecdysozoa</taxon>
        <taxon>Arthropoda</taxon>
        <taxon>Hexapoda</taxon>
        <taxon>Insecta</taxon>
        <taxon>Pterygota</taxon>
        <taxon>Neoptera</taxon>
        <taxon>Paraneoptera</taxon>
        <taxon>Hemiptera</taxon>
        <taxon>Auchenorrhyncha</taxon>
        <taxon>Membracoidea</taxon>
        <taxon>Cicadellidae</taxon>
        <taxon>Cicadellinae</taxon>
        <taxon>Proconiini</taxon>
        <taxon>Homalodisca</taxon>
    </lineage>
</organism>
<dbReference type="InterPro" id="IPR013087">
    <property type="entry name" value="Znf_C2H2_type"/>
</dbReference>
<gene>
    <name evidence="8" type="ORF">g.58438</name>
</gene>
<dbReference type="SMART" id="SM00355">
    <property type="entry name" value="ZnF_C2H2"/>
    <property type="match status" value="5"/>
</dbReference>
<evidence type="ECO:0000256" key="5">
    <source>
        <dbReference type="PROSITE-ProRule" id="PRU00042"/>
    </source>
</evidence>
<evidence type="ECO:0000256" key="2">
    <source>
        <dbReference type="ARBA" id="ARBA00022737"/>
    </source>
</evidence>
<feature type="region of interest" description="Disordered" evidence="6">
    <location>
        <begin position="1"/>
        <end position="23"/>
    </location>
</feature>
<evidence type="ECO:0000256" key="1">
    <source>
        <dbReference type="ARBA" id="ARBA00022723"/>
    </source>
</evidence>
<feature type="domain" description="C2H2-type" evidence="7">
    <location>
        <begin position="153"/>
        <end position="177"/>
    </location>
</feature>
<protein>
    <recommendedName>
        <fullName evidence="7">C2H2-type domain-containing protein</fullName>
    </recommendedName>
</protein>
<dbReference type="SUPFAM" id="SSF57667">
    <property type="entry name" value="beta-beta-alpha zinc fingers"/>
    <property type="match status" value="1"/>
</dbReference>
<feature type="compositionally biased region" description="Basic residues" evidence="6">
    <location>
        <begin position="12"/>
        <end position="23"/>
    </location>
</feature>
<feature type="non-terminal residue" evidence="8">
    <location>
        <position position="1"/>
    </location>
</feature>
<dbReference type="GO" id="GO:0008270">
    <property type="term" value="F:zinc ion binding"/>
    <property type="evidence" value="ECO:0007669"/>
    <property type="project" value="UniProtKB-KW"/>
</dbReference>
<dbReference type="PANTHER" id="PTHR24379:SF121">
    <property type="entry name" value="C2H2-TYPE DOMAIN-CONTAINING PROTEIN"/>
    <property type="match status" value="1"/>
</dbReference>
<dbReference type="PROSITE" id="PS50157">
    <property type="entry name" value="ZINC_FINGER_C2H2_2"/>
    <property type="match status" value="1"/>
</dbReference>
<evidence type="ECO:0000256" key="6">
    <source>
        <dbReference type="SAM" id="MobiDB-lite"/>
    </source>
</evidence>
<accession>A0A1B6HH35</accession>
<keyword evidence="1" id="KW-0479">Metal-binding</keyword>
<dbReference type="PANTHER" id="PTHR24379">
    <property type="entry name" value="KRAB AND ZINC FINGER DOMAIN-CONTAINING"/>
    <property type="match status" value="1"/>
</dbReference>
<keyword evidence="4" id="KW-0862">Zinc</keyword>
<dbReference type="PROSITE" id="PS00028">
    <property type="entry name" value="ZINC_FINGER_C2H2_1"/>
    <property type="match status" value="1"/>
</dbReference>
<evidence type="ECO:0000313" key="8">
    <source>
        <dbReference type="EMBL" id="JAS74013.1"/>
    </source>
</evidence>
<dbReference type="AlphaFoldDB" id="A0A1B6HH35"/>